<comment type="caution">
    <text evidence="4">The sequence shown here is derived from an EMBL/GenBank/DDBJ whole genome shotgun (WGS) entry which is preliminary data.</text>
</comment>
<dbReference type="GO" id="GO:0000724">
    <property type="term" value="P:double-strand break repair via homologous recombination"/>
    <property type="evidence" value="ECO:0007669"/>
    <property type="project" value="TreeGrafter"/>
</dbReference>
<accession>A0A8T4KU76</accession>
<organism evidence="4 5">
    <name type="scientific">Candidatus Iainarchaeum sp</name>
    <dbReference type="NCBI Taxonomy" id="3101447"/>
    <lineage>
        <taxon>Archaea</taxon>
        <taxon>Candidatus Iainarchaeota</taxon>
        <taxon>Candidatus Iainarchaeia</taxon>
        <taxon>Candidatus Iainarchaeales</taxon>
        <taxon>Candidatus Iainarchaeaceae</taxon>
        <taxon>Candidatus Iainarchaeum</taxon>
    </lineage>
</organism>
<evidence type="ECO:0000259" key="3">
    <source>
        <dbReference type="Pfam" id="PF16900"/>
    </source>
</evidence>
<dbReference type="InterPro" id="IPR013955">
    <property type="entry name" value="Rep_factor-A_C"/>
</dbReference>
<evidence type="ECO:0000313" key="5">
    <source>
        <dbReference type="Proteomes" id="UP000680185"/>
    </source>
</evidence>
<dbReference type="GO" id="GO:0010212">
    <property type="term" value="P:response to ionizing radiation"/>
    <property type="evidence" value="ECO:0007669"/>
    <property type="project" value="TreeGrafter"/>
</dbReference>
<dbReference type="PANTHER" id="PTHR13356">
    <property type="entry name" value="OB FOLD NUCLEIC ACID BINDING PROTEIN-RELATED"/>
    <property type="match status" value="1"/>
</dbReference>
<evidence type="ECO:0000313" key="4">
    <source>
        <dbReference type="EMBL" id="MBS3058638.1"/>
    </source>
</evidence>
<evidence type="ECO:0008006" key="6">
    <source>
        <dbReference type="Google" id="ProtNLM"/>
    </source>
</evidence>
<dbReference type="AlphaFoldDB" id="A0A8T4KU76"/>
<dbReference type="PANTHER" id="PTHR13356:SF0">
    <property type="entry name" value="SOSS COMPLEX SUBUNIT B HOMOLOG"/>
    <property type="match status" value="1"/>
</dbReference>
<dbReference type="Proteomes" id="UP000680185">
    <property type="component" value="Unassembled WGS sequence"/>
</dbReference>
<protein>
    <recommendedName>
        <fullName evidence="6">DUF2240 family protein</fullName>
    </recommendedName>
</protein>
<sequence>MQAEESTEQVLKTIEEKTSQPRSQILELLEKKKQKYSGMLTDSGAAWLVAKDLGVELRLERKISEKASISSLQAGLQNIDLEVKVVQAFQAREFEKNSRKGKILNLIVGDESGEIRLTLWHKDARSFEEEKIEKGSRLALHNCRVQEFQGKKQLSLDYNGSLEVLEKGKEKTTKLEELREGMQNIDVIARIARVFPAKKFLKEAREGRLANFELSDATASVRATAWNDLVQEVEGLRPNDLVKIENAYTKQGLKEVELHLGWQARIIKEPKTSAEIPELPARKLERKAFAELAENQAFEQKAVVLELLPGRLFFEVCPKCGKKPQPLEGKMVCENCGQLEKTEKRLVIAAMLDDASKVLRASFFGKQAEELLEESTEKILEKIEGQGAEKTLKELNEKVSGKEIEIQAIAKKNQFSGELEVSVRRVDKT</sequence>
<feature type="domain" description="Replication protein A OB" evidence="3">
    <location>
        <begin position="86"/>
        <end position="162"/>
    </location>
</feature>
<keyword evidence="1" id="KW-0238">DNA-binding</keyword>
<reference evidence="4" key="1">
    <citation type="submission" date="2021-03" db="EMBL/GenBank/DDBJ databases">
        <authorList>
            <person name="Jaffe A."/>
        </authorList>
    </citation>
    <scope>NUCLEOTIDE SEQUENCE</scope>
    <source>
        <strain evidence="4">RIFCSPLOWO2_01_FULL_43_13</strain>
    </source>
</reference>
<dbReference type="CDD" id="cd04491">
    <property type="entry name" value="SoSSB_OBF"/>
    <property type="match status" value="2"/>
</dbReference>
<name>A0A8T4KU76_9ARCH</name>
<gene>
    <name evidence="4" type="ORF">J4478_04530</name>
</gene>
<dbReference type="Pfam" id="PF08646">
    <property type="entry name" value="Rep_fac-A_C"/>
    <property type="match status" value="1"/>
</dbReference>
<feature type="domain" description="Replication factor A C-terminal" evidence="2">
    <location>
        <begin position="298"/>
        <end position="422"/>
    </location>
</feature>
<evidence type="ECO:0000256" key="1">
    <source>
        <dbReference type="ARBA" id="ARBA00023125"/>
    </source>
</evidence>
<dbReference type="SUPFAM" id="SSF50249">
    <property type="entry name" value="Nucleic acid-binding proteins"/>
    <property type="match status" value="3"/>
</dbReference>
<dbReference type="Pfam" id="PF16900">
    <property type="entry name" value="REPA_OB_2"/>
    <property type="match status" value="1"/>
</dbReference>
<dbReference type="InterPro" id="IPR012340">
    <property type="entry name" value="NA-bd_OB-fold"/>
</dbReference>
<dbReference type="EMBL" id="JAGVWB010000031">
    <property type="protein sequence ID" value="MBS3058638.1"/>
    <property type="molecule type" value="Genomic_DNA"/>
</dbReference>
<dbReference type="GO" id="GO:0003677">
    <property type="term" value="F:DNA binding"/>
    <property type="evidence" value="ECO:0007669"/>
    <property type="project" value="UniProtKB-KW"/>
</dbReference>
<dbReference type="Gene3D" id="2.40.50.140">
    <property type="entry name" value="Nucleic acid-binding proteins"/>
    <property type="match status" value="3"/>
</dbReference>
<proteinExistence type="predicted"/>
<evidence type="ECO:0000259" key="2">
    <source>
        <dbReference type="Pfam" id="PF08646"/>
    </source>
</evidence>
<reference evidence="4" key="2">
    <citation type="submission" date="2021-05" db="EMBL/GenBank/DDBJ databases">
        <title>Protein family content uncovers lineage relationships and bacterial pathway maintenance mechanisms in DPANN archaea.</title>
        <authorList>
            <person name="Castelle C.J."/>
            <person name="Meheust R."/>
            <person name="Jaffe A.L."/>
            <person name="Seitz K."/>
            <person name="Gong X."/>
            <person name="Baker B.J."/>
            <person name="Banfield J.F."/>
        </authorList>
    </citation>
    <scope>NUCLEOTIDE SEQUENCE</scope>
    <source>
        <strain evidence="4">RIFCSPLOWO2_01_FULL_43_13</strain>
    </source>
</reference>
<dbReference type="InterPro" id="IPR051231">
    <property type="entry name" value="SOSS-B"/>
</dbReference>
<dbReference type="InterPro" id="IPR031657">
    <property type="entry name" value="REPA_OB_2"/>
</dbReference>